<name>A0A3B0T1Y8_9ZZZZ</name>
<dbReference type="Gene3D" id="3.20.20.150">
    <property type="entry name" value="Divalent-metal-dependent TIM barrel enzymes"/>
    <property type="match status" value="1"/>
</dbReference>
<reference evidence="2" key="1">
    <citation type="submission" date="2018-06" db="EMBL/GenBank/DDBJ databases">
        <authorList>
            <person name="Zhirakovskaya E."/>
        </authorList>
    </citation>
    <scope>NUCLEOTIDE SEQUENCE</scope>
</reference>
<feature type="domain" description="Xylose isomerase-like TIM barrel" evidence="1">
    <location>
        <begin position="20"/>
        <end position="263"/>
    </location>
</feature>
<dbReference type="AlphaFoldDB" id="A0A3B0T1Y8"/>
<dbReference type="Pfam" id="PF01261">
    <property type="entry name" value="AP_endonuc_2"/>
    <property type="match status" value="1"/>
</dbReference>
<dbReference type="SUPFAM" id="SSF51658">
    <property type="entry name" value="Xylose isomerase-like"/>
    <property type="match status" value="1"/>
</dbReference>
<evidence type="ECO:0000313" key="2">
    <source>
        <dbReference type="EMBL" id="VAW11948.1"/>
    </source>
</evidence>
<dbReference type="InterPro" id="IPR013022">
    <property type="entry name" value="Xyl_isomerase-like_TIM-brl"/>
</dbReference>
<evidence type="ECO:0000259" key="1">
    <source>
        <dbReference type="Pfam" id="PF01261"/>
    </source>
</evidence>
<dbReference type="PANTHER" id="PTHR12110:SF21">
    <property type="entry name" value="XYLOSE ISOMERASE-LIKE TIM BARREL DOMAIN-CONTAINING PROTEIN"/>
    <property type="match status" value="1"/>
</dbReference>
<gene>
    <name evidence="2" type="ORF">MNBD_ALPHA09-2376</name>
</gene>
<dbReference type="EMBL" id="UOEM01000037">
    <property type="protein sequence ID" value="VAW11948.1"/>
    <property type="molecule type" value="Genomic_DNA"/>
</dbReference>
<sequence>MKLALCNEVIRELEFAEQCAFAAALGYEALEVAPFTLAQSPEDIDAKTCAGLRRSAADAGIAICGLHWLLVAPDGLSLNGPDGEARRNTVQIMRRLVGIGAELGVDYMVHGSPAQRSVAAGDDPQSAWDWAVESFQAIAPEVEAAGIAYCIEPLGLTETNFINTVQDASALVAEIGSPGFKAMIDTKAAAQGETLPVAELIARWMPTGLIAHVQFNDPNSRGPGQGELDFLPIVEALRRTSYDRFIAMEPFDYFPDGPASAARAAGYVRGLLDATETRP</sequence>
<dbReference type="InterPro" id="IPR050312">
    <property type="entry name" value="IolE/XylAMocC-like"/>
</dbReference>
<organism evidence="2">
    <name type="scientific">hydrothermal vent metagenome</name>
    <dbReference type="NCBI Taxonomy" id="652676"/>
    <lineage>
        <taxon>unclassified sequences</taxon>
        <taxon>metagenomes</taxon>
        <taxon>ecological metagenomes</taxon>
    </lineage>
</organism>
<dbReference type="InterPro" id="IPR036237">
    <property type="entry name" value="Xyl_isomerase-like_sf"/>
</dbReference>
<protein>
    <recommendedName>
        <fullName evidence="1">Xylose isomerase-like TIM barrel domain-containing protein</fullName>
    </recommendedName>
</protein>
<proteinExistence type="predicted"/>
<dbReference type="PANTHER" id="PTHR12110">
    <property type="entry name" value="HYDROXYPYRUVATE ISOMERASE"/>
    <property type="match status" value="1"/>
</dbReference>
<accession>A0A3B0T1Y8</accession>